<proteinExistence type="predicted"/>
<accession>A0A4Y2WMD1</accession>
<dbReference type="EMBL" id="BGPR01064480">
    <property type="protein sequence ID" value="GBO39447.1"/>
    <property type="molecule type" value="Genomic_DNA"/>
</dbReference>
<name>A0A4Y2WMD1_ARAVE</name>
<evidence type="ECO:0008006" key="4">
    <source>
        <dbReference type="Google" id="ProtNLM"/>
    </source>
</evidence>
<reference evidence="1 3" key="1">
    <citation type="journal article" date="2019" name="Sci. Rep.">
        <title>Orb-weaving spider Araneus ventricosus genome elucidates the spidroin gene catalogue.</title>
        <authorList>
            <person name="Kono N."/>
            <person name="Nakamura H."/>
            <person name="Ohtoshi R."/>
            <person name="Moran D.A.P."/>
            <person name="Shinohara A."/>
            <person name="Yoshida Y."/>
            <person name="Fujiwara M."/>
            <person name="Mori M."/>
            <person name="Tomita M."/>
            <person name="Arakawa K."/>
        </authorList>
    </citation>
    <scope>NUCLEOTIDE SEQUENCE [LARGE SCALE GENOMIC DNA]</scope>
</reference>
<dbReference type="EMBL" id="BGPR01062427">
    <property type="protein sequence ID" value="GBO37856.1"/>
    <property type="molecule type" value="Genomic_DNA"/>
</dbReference>
<dbReference type="OrthoDB" id="6428588at2759"/>
<evidence type="ECO:0000313" key="1">
    <source>
        <dbReference type="EMBL" id="GBO37856.1"/>
    </source>
</evidence>
<keyword evidence="3" id="KW-1185">Reference proteome</keyword>
<comment type="caution">
    <text evidence="1">The sequence shown here is derived from an EMBL/GenBank/DDBJ whole genome shotgun (WGS) entry which is preliminary data.</text>
</comment>
<organism evidence="1 3">
    <name type="scientific">Araneus ventricosus</name>
    <name type="common">Orbweaver spider</name>
    <name type="synonym">Epeira ventricosa</name>
    <dbReference type="NCBI Taxonomy" id="182803"/>
    <lineage>
        <taxon>Eukaryota</taxon>
        <taxon>Metazoa</taxon>
        <taxon>Ecdysozoa</taxon>
        <taxon>Arthropoda</taxon>
        <taxon>Chelicerata</taxon>
        <taxon>Arachnida</taxon>
        <taxon>Araneae</taxon>
        <taxon>Araneomorphae</taxon>
        <taxon>Entelegynae</taxon>
        <taxon>Araneoidea</taxon>
        <taxon>Araneidae</taxon>
        <taxon>Araneus</taxon>
    </lineage>
</organism>
<dbReference type="AlphaFoldDB" id="A0A4Y2WMD1"/>
<sequence length="195" mass="22396">MSCCRISRQELHSPGVIVTVGFWFLPPVIVRTSYLRGRAAASRTPLIRTNLDRCLFGLQKICITRIFEANKSEILQLIKCNPRCEDVTEHTVTEWLSCDTEANQLYTDEEIISLVQNKPQDDSDLEETDEPENVLVSHSGAANALEIALRYTEQSENKMSTDNMFMRCWLNIASTSRITSLRQRYLTNFFTPKDR</sequence>
<protein>
    <recommendedName>
        <fullName evidence="4">DDE-1 domain-containing protein</fullName>
    </recommendedName>
</protein>
<gene>
    <name evidence="2" type="ORF">AVEN_222868_1</name>
    <name evidence="1" type="ORF">AVEN_247322_1</name>
</gene>
<evidence type="ECO:0000313" key="3">
    <source>
        <dbReference type="Proteomes" id="UP000499080"/>
    </source>
</evidence>
<evidence type="ECO:0000313" key="2">
    <source>
        <dbReference type="EMBL" id="GBO39447.1"/>
    </source>
</evidence>
<dbReference type="Proteomes" id="UP000499080">
    <property type="component" value="Unassembled WGS sequence"/>
</dbReference>